<sequence>MYYFLLLLFITGINAVGTDKEYTDAEYAWLLQNKKAILETNAEGGDIPDSIIVLKPREVPSDIVPVPPKAFQKKAEKEQDDDFTDEEYKWLLENGKLMIEDELRENMDIPGSILIRPRRNISEDVKPIPPAKFQLRAK</sequence>
<organism evidence="2 4">
    <name type="scientific">Trichinella pseudospiralis</name>
    <name type="common">Parasitic roundworm</name>
    <dbReference type="NCBI Taxonomy" id="6337"/>
    <lineage>
        <taxon>Eukaryota</taxon>
        <taxon>Metazoa</taxon>
        <taxon>Ecdysozoa</taxon>
        <taxon>Nematoda</taxon>
        <taxon>Enoplea</taxon>
        <taxon>Dorylaimia</taxon>
        <taxon>Trichinellida</taxon>
        <taxon>Trichinellidae</taxon>
        <taxon>Trichinella</taxon>
    </lineage>
</organism>
<dbReference type="OrthoDB" id="5917491at2759"/>
<dbReference type="Proteomes" id="UP000054995">
    <property type="component" value="Unassembled WGS sequence"/>
</dbReference>
<evidence type="ECO:0000313" key="5">
    <source>
        <dbReference type="Proteomes" id="UP000054995"/>
    </source>
</evidence>
<evidence type="ECO:0000313" key="3">
    <source>
        <dbReference type="EMBL" id="KRY92491.1"/>
    </source>
</evidence>
<dbReference type="AlphaFoldDB" id="A0A0V0YDE4"/>
<reference evidence="4 5" key="1">
    <citation type="submission" date="2015-01" db="EMBL/GenBank/DDBJ databases">
        <title>Evolution of Trichinella species and genotypes.</title>
        <authorList>
            <person name="Korhonen P.K."/>
            <person name="Edoardo P."/>
            <person name="Giuseppe L.R."/>
            <person name="Gasser R.B."/>
        </authorList>
    </citation>
    <scope>NUCLEOTIDE SEQUENCE [LARGE SCALE GENOMIC DNA]</scope>
    <source>
        <strain evidence="2">ISS141</strain>
        <strain evidence="3">ISS470</strain>
    </source>
</reference>
<evidence type="ECO:0000256" key="1">
    <source>
        <dbReference type="SAM" id="SignalP"/>
    </source>
</evidence>
<dbReference type="EMBL" id="JYDU01000022">
    <property type="protein sequence ID" value="KRX98404.1"/>
    <property type="molecule type" value="Genomic_DNA"/>
</dbReference>
<dbReference type="EMBL" id="JYDT01000007">
    <property type="protein sequence ID" value="KRY92491.1"/>
    <property type="molecule type" value="Genomic_DNA"/>
</dbReference>
<protein>
    <submittedName>
        <fullName evidence="2">Uncharacterized protein</fullName>
    </submittedName>
</protein>
<dbReference type="Proteomes" id="UP000054815">
    <property type="component" value="Unassembled WGS sequence"/>
</dbReference>
<feature type="signal peptide" evidence="1">
    <location>
        <begin position="1"/>
        <end position="15"/>
    </location>
</feature>
<gene>
    <name evidence="3" type="ORF">T4D_87</name>
    <name evidence="2" type="ORF">T4E_69</name>
</gene>
<evidence type="ECO:0000313" key="4">
    <source>
        <dbReference type="Proteomes" id="UP000054815"/>
    </source>
</evidence>
<feature type="chain" id="PRO_5011869495" evidence="1">
    <location>
        <begin position="16"/>
        <end position="138"/>
    </location>
</feature>
<comment type="caution">
    <text evidence="2">The sequence shown here is derived from an EMBL/GenBank/DDBJ whole genome shotgun (WGS) entry which is preliminary data.</text>
</comment>
<accession>A0A0V0YDE4</accession>
<evidence type="ECO:0000313" key="2">
    <source>
        <dbReference type="EMBL" id="KRX98404.1"/>
    </source>
</evidence>
<keyword evidence="1" id="KW-0732">Signal</keyword>
<name>A0A0V0YDE4_TRIPS</name>
<keyword evidence="5" id="KW-1185">Reference proteome</keyword>
<proteinExistence type="predicted"/>